<evidence type="ECO:0000313" key="1">
    <source>
        <dbReference type="EMBL" id="EEG55901.1"/>
    </source>
</evidence>
<reference evidence="1 2" key="2">
    <citation type="submission" date="2009-02" db="EMBL/GenBank/DDBJ databases">
        <title>Draft genome sequence of Clostridium asparagiforme (DSM 15981).</title>
        <authorList>
            <person name="Sudarsanam P."/>
            <person name="Ley R."/>
            <person name="Guruge J."/>
            <person name="Turnbaugh P.J."/>
            <person name="Mahowald M."/>
            <person name="Liep D."/>
            <person name="Gordon J."/>
        </authorList>
    </citation>
    <scope>NUCLEOTIDE SEQUENCE [LARGE SCALE GENOMIC DNA]</scope>
    <source>
        <strain evidence="1 2">DSM 15981</strain>
    </source>
</reference>
<dbReference type="EMBL" id="ACCJ01000111">
    <property type="protein sequence ID" value="EEG55901.1"/>
    <property type="molecule type" value="Genomic_DNA"/>
</dbReference>
<dbReference type="AlphaFoldDB" id="C0CYG7"/>
<comment type="caution">
    <text evidence="1">The sequence shown here is derived from an EMBL/GenBank/DDBJ whole genome shotgun (WGS) entry which is preliminary data.</text>
</comment>
<name>C0CYG7_9FIRM</name>
<dbReference type="Proteomes" id="UP000004756">
    <property type="component" value="Unassembled WGS sequence"/>
</dbReference>
<accession>C0CYG7</accession>
<dbReference type="RefSeq" id="WP_007709680.1">
    <property type="nucleotide sequence ID" value="NZ_CP102272.1"/>
</dbReference>
<protein>
    <submittedName>
        <fullName evidence="1">Uncharacterized protein</fullName>
    </submittedName>
</protein>
<reference evidence="1 2" key="1">
    <citation type="submission" date="2009-01" db="EMBL/GenBank/DDBJ databases">
        <authorList>
            <person name="Fulton L."/>
            <person name="Clifton S."/>
            <person name="Fulton B."/>
            <person name="Xu J."/>
            <person name="Minx P."/>
            <person name="Pepin K.H."/>
            <person name="Johnson M."/>
            <person name="Bhonagiri V."/>
            <person name="Nash W.E."/>
            <person name="Mardis E.R."/>
            <person name="Wilson R.K."/>
        </authorList>
    </citation>
    <scope>NUCLEOTIDE SEQUENCE [LARGE SCALE GENOMIC DNA]</scope>
    <source>
        <strain evidence="1 2">DSM 15981</strain>
    </source>
</reference>
<proteinExistence type="predicted"/>
<evidence type="ECO:0000313" key="2">
    <source>
        <dbReference type="Proteomes" id="UP000004756"/>
    </source>
</evidence>
<organism evidence="1 2">
    <name type="scientific">[Clostridium] asparagiforme DSM 15981</name>
    <dbReference type="NCBI Taxonomy" id="518636"/>
    <lineage>
        <taxon>Bacteria</taxon>
        <taxon>Bacillati</taxon>
        <taxon>Bacillota</taxon>
        <taxon>Clostridia</taxon>
        <taxon>Lachnospirales</taxon>
        <taxon>Lachnospiraceae</taxon>
        <taxon>Enterocloster</taxon>
    </lineage>
</organism>
<dbReference type="HOGENOM" id="CLU_2648006_0_0_9"/>
<gene>
    <name evidence="1" type="ORF">CLOSTASPAR_02043</name>
</gene>
<keyword evidence="2" id="KW-1185">Reference proteome</keyword>
<sequence length="76" mass="8627">MKIIEIQERTQSLLEIWENSVRATHLFLSGPEIEQIKSYVPQALEAIPHLIVAVNENESNRRALPPVGEGAPRRNK</sequence>